<sequence length="290" mass="33710">MTILLSGSTGFLGSYLLKLFIRDGYKVIALKRSTSNISRIDKFLNSIVIYDIDKIELSQIFKNHKINIVVNTVINYGRKDNKLTSVLDTNLMFNLNLLEVSIASNIKAFVNADTLLDRRINAYALSKAQFVDWMKFLSNKNTKMINIKIEHMYGLEDDENKFIYWLVNKLEQNVEKIDLTSGVQKRDFIYIDDIVNAYKIIIGNIDKFSNYEEFELGSGHSIEVKKFVKKIYEEIYNKQVLNTKLNFGVIPYRDNENMNIEVNLDKILNLGWKPKVFFEEGIKRIIEGKS</sequence>
<dbReference type="InterPro" id="IPR001509">
    <property type="entry name" value="Epimerase_deHydtase"/>
</dbReference>
<dbReference type="InterPro" id="IPR036291">
    <property type="entry name" value="NAD(P)-bd_dom_sf"/>
</dbReference>
<proteinExistence type="inferred from homology"/>
<accession>A0A4Q1ASE6</accession>
<gene>
    <name evidence="3" type="ORF">CRV07_06820</name>
</gene>
<name>A0A4Q1ASE6_9BACT</name>
<evidence type="ECO:0000259" key="2">
    <source>
        <dbReference type="Pfam" id="PF01370"/>
    </source>
</evidence>
<evidence type="ECO:0000313" key="3">
    <source>
        <dbReference type="EMBL" id="RXK06398.1"/>
    </source>
</evidence>
<keyword evidence="4" id="KW-1185">Reference proteome</keyword>
<comment type="caution">
    <text evidence="3">The sequence shown here is derived from an EMBL/GenBank/DDBJ whole genome shotgun (WGS) entry which is preliminary data.</text>
</comment>
<dbReference type="PANTHER" id="PTHR43000">
    <property type="entry name" value="DTDP-D-GLUCOSE 4,6-DEHYDRATASE-RELATED"/>
    <property type="match status" value="1"/>
</dbReference>
<feature type="domain" description="NAD-dependent epimerase/dehydratase" evidence="2">
    <location>
        <begin position="3"/>
        <end position="217"/>
    </location>
</feature>
<evidence type="ECO:0000256" key="1">
    <source>
        <dbReference type="ARBA" id="ARBA00007637"/>
    </source>
</evidence>
<dbReference type="RefSeq" id="WP_129086984.1">
    <property type="nucleotide sequence ID" value="NZ_CP053836.1"/>
</dbReference>
<comment type="similarity">
    <text evidence="1">Belongs to the NAD(P)-dependent epimerase/dehydratase family.</text>
</comment>
<dbReference type="EMBL" id="PDKK01000004">
    <property type="protein sequence ID" value="RXK06398.1"/>
    <property type="molecule type" value="Genomic_DNA"/>
</dbReference>
<reference evidence="3 4" key="1">
    <citation type="submission" date="2017-10" db="EMBL/GenBank/DDBJ databases">
        <title>Genomics of the genus Arcobacter.</title>
        <authorList>
            <person name="Perez-Cataluna A."/>
            <person name="Figueras M.J."/>
        </authorList>
    </citation>
    <scope>NUCLEOTIDE SEQUENCE [LARGE SCALE GENOMIC DNA]</scope>
    <source>
        <strain evidence="3 4">CECT 8441</strain>
    </source>
</reference>
<dbReference type="Proteomes" id="UP000289758">
    <property type="component" value="Unassembled WGS sequence"/>
</dbReference>
<dbReference type="SUPFAM" id="SSF51735">
    <property type="entry name" value="NAD(P)-binding Rossmann-fold domains"/>
    <property type="match status" value="1"/>
</dbReference>
<dbReference type="Gene3D" id="3.40.50.720">
    <property type="entry name" value="NAD(P)-binding Rossmann-like Domain"/>
    <property type="match status" value="2"/>
</dbReference>
<dbReference type="Pfam" id="PF01370">
    <property type="entry name" value="Epimerase"/>
    <property type="match status" value="1"/>
</dbReference>
<dbReference type="AlphaFoldDB" id="A0A4Q1ASE6"/>
<dbReference type="OrthoDB" id="9811425at2"/>
<protein>
    <submittedName>
        <fullName evidence="3">Epimerase</fullName>
    </submittedName>
</protein>
<evidence type="ECO:0000313" key="4">
    <source>
        <dbReference type="Proteomes" id="UP000289758"/>
    </source>
</evidence>
<organism evidence="3 4">
    <name type="scientific">Halarcobacter ebronensis</name>
    <dbReference type="NCBI Taxonomy" id="1462615"/>
    <lineage>
        <taxon>Bacteria</taxon>
        <taxon>Pseudomonadati</taxon>
        <taxon>Campylobacterota</taxon>
        <taxon>Epsilonproteobacteria</taxon>
        <taxon>Campylobacterales</taxon>
        <taxon>Arcobacteraceae</taxon>
        <taxon>Halarcobacter</taxon>
    </lineage>
</organism>
<dbReference type="Gene3D" id="3.90.25.10">
    <property type="entry name" value="UDP-galactose 4-epimerase, domain 1"/>
    <property type="match status" value="1"/>
</dbReference>